<dbReference type="EMBL" id="JAUSUD010000048">
    <property type="protein sequence ID" value="MDQ0233599.1"/>
    <property type="molecule type" value="Genomic_DNA"/>
</dbReference>
<organism evidence="1 2">
    <name type="scientific">Metabacillus malikii</name>
    <dbReference type="NCBI Taxonomy" id="1504265"/>
    <lineage>
        <taxon>Bacteria</taxon>
        <taxon>Bacillati</taxon>
        <taxon>Bacillota</taxon>
        <taxon>Bacilli</taxon>
        <taxon>Bacillales</taxon>
        <taxon>Bacillaceae</taxon>
        <taxon>Metabacillus</taxon>
    </lineage>
</organism>
<protein>
    <submittedName>
        <fullName evidence="1">Uncharacterized protein</fullName>
    </submittedName>
</protein>
<evidence type="ECO:0000313" key="2">
    <source>
        <dbReference type="Proteomes" id="UP001234495"/>
    </source>
</evidence>
<gene>
    <name evidence="1" type="ORF">J2S19_004949</name>
</gene>
<reference evidence="1 2" key="1">
    <citation type="submission" date="2023-07" db="EMBL/GenBank/DDBJ databases">
        <title>Genomic Encyclopedia of Type Strains, Phase IV (KMG-IV): sequencing the most valuable type-strain genomes for metagenomic binning, comparative biology and taxonomic classification.</title>
        <authorList>
            <person name="Goeker M."/>
        </authorList>
    </citation>
    <scope>NUCLEOTIDE SEQUENCE [LARGE SCALE GENOMIC DNA]</scope>
    <source>
        <strain evidence="1 2">DSM 29005</strain>
    </source>
</reference>
<keyword evidence="2" id="KW-1185">Reference proteome</keyword>
<evidence type="ECO:0000313" key="1">
    <source>
        <dbReference type="EMBL" id="MDQ0233599.1"/>
    </source>
</evidence>
<proteinExistence type="predicted"/>
<comment type="caution">
    <text evidence="1">The sequence shown here is derived from an EMBL/GenBank/DDBJ whole genome shotgun (WGS) entry which is preliminary data.</text>
</comment>
<accession>A0ABT9ZNX9</accession>
<name>A0ABT9ZNX9_9BACI</name>
<dbReference type="Proteomes" id="UP001234495">
    <property type="component" value="Unassembled WGS sequence"/>
</dbReference>
<sequence length="213" mass="25265">MDKVVEIEAIRKEKEQQFKQLTSLHLESFQTFVERVNIREKVKAKHVFKEMVEHKRSTIFTEKEEQLFSEWFKFDYMTINGRTLYQEFLAQSTVDKQHPSNAVLHALLLASVLEPFKVIKSENGHIHAMKLLTGEHCKFHSVPSKLNKNAIVFIRSIPLYNDLLCVSEKFVIEEELAISFQTVYQKQDESWRAFLKRNAIKYIWSKFRIDQPE</sequence>
<dbReference type="RefSeq" id="WP_307347174.1">
    <property type="nucleotide sequence ID" value="NZ_JAUSUD010000048.1"/>
</dbReference>